<protein>
    <recommendedName>
        <fullName evidence="1">DNA (cytosine-5-)-methyltransferase</fullName>
        <ecNumber evidence="1">2.1.1.37</ecNumber>
    </recommendedName>
</protein>
<keyword evidence="4 7" id="KW-0949">S-adenosyl-L-methionine</keyword>
<dbReference type="GO" id="GO:0003886">
    <property type="term" value="F:DNA (cytosine-5-)-methyltransferase activity"/>
    <property type="evidence" value="ECO:0007669"/>
    <property type="project" value="UniProtKB-EC"/>
</dbReference>
<feature type="active site" evidence="7">
    <location>
        <position position="402"/>
    </location>
</feature>
<dbReference type="Pfam" id="PF00145">
    <property type="entry name" value="DNA_methylase"/>
    <property type="match status" value="1"/>
</dbReference>
<keyword evidence="10" id="KW-1185">Reference proteome</keyword>
<organism evidence="9 10">
    <name type="scientific">Aquibium carbonis</name>
    <dbReference type="NCBI Taxonomy" id="2495581"/>
    <lineage>
        <taxon>Bacteria</taxon>
        <taxon>Pseudomonadati</taxon>
        <taxon>Pseudomonadota</taxon>
        <taxon>Alphaproteobacteria</taxon>
        <taxon>Hyphomicrobiales</taxon>
        <taxon>Phyllobacteriaceae</taxon>
        <taxon>Aquibium</taxon>
    </lineage>
</organism>
<dbReference type="PANTHER" id="PTHR10629:SF52">
    <property type="entry name" value="DNA (CYTOSINE-5)-METHYLTRANSFERASE 1"/>
    <property type="match status" value="1"/>
</dbReference>
<reference evidence="9 10" key="1">
    <citation type="submission" date="2018-12" db="EMBL/GenBank/DDBJ databases">
        <title>Mesorhizobium carbonis sp. nov., isolated from coal mine water.</title>
        <authorList>
            <person name="Xin W."/>
            <person name="Xu Z."/>
            <person name="Xiang F."/>
            <person name="Zhang J."/>
            <person name="Xi L."/>
            <person name="Liu J."/>
        </authorList>
    </citation>
    <scope>NUCLEOTIDE SEQUENCE [LARGE SCALE GENOMIC DNA]</scope>
    <source>
        <strain evidence="9 10">B2.3</strain>
    </source>
</reference>
<evidence type="ECO:0000256" key="8">
    <source>
        <dbReference type="RuleBase" id="RU000416"/>
    </source>
</evidence>
<evidence type="ECO:0000313" key="9">
    <source>
        <dbReference type="EMBL" id="RST85503.1"/>
    </source>
</evidence>
<evidence type="ECO:0000256" key="1">
    <source>
        <dbReference type="ARBA" id="ARBA00011975"/>
    </source>
</evidence>
<accession>A0A429YVM1</accession>
<dbReference type="EC" id="2.1.1.37" evidence="1"/>
<dbReference type="Gene3D" id="3.40.50.150">
    <property type="entry name" value="Vaccinia Virus protein VP39"/>
    <property type="match status" value="2"/>
</dbReference>
<gene>
    <name evidence="9" type="primary">dcm</name>
    <name evidence="9" type="ORF">EJC49_15560</name>
</gene>
<dbReference type="InterPro" id="IPR001525">
    <property type="entry name" value="C5_MeTfrase"/>
</dbReference>
<evidence type="ECO:0000256" key="7">
    <source>
        <dbReference type="PROSITE-ProRule" id="PRU01016"/>
    </source>
</evidence>
<dbReference type="SUPFAM" id="SSF53335">
    <property type="entry name" value="S-adenosyl-L-methionine-dependent methyltransferases"/>
    <property type="match status" value="1"/>
</dbReference>
<dbReference type="Proteomes" id="UP000278398">
    <property type="component" value="Unassembled WGS sequence"/>
</dbReference>
<comment type="caution">
    <text evidence="9">The sequence shown here is derived from an EMBL/GenBank/DDBJ whole genome shotgun (WGS) entry which is preliminary data.</text>
</comment>
<dbReference type="PRINTS" id="PR00105">
    <property type="entry name" value="C5METTRFRASE"/>
</dbReference>
<evidence type="ECO:0000256" key="4">
    <source>
        <dbReference type="ARBA" id="ARBA00022691"/>
    </source>
</evidence>
<evidence type="ECO:0000256" key="2">
    <source>
        <dbReference type="ARBA" id="ARBA00022603"/>
    </source>
</evidence>
<name>A0A429YVM1_9HYPH</name>
<dbReference type="InterPro" id="IPR050390">
    <property type="entry name" value="C5-Methyltransferase"/>
</dbReference>
<evidence type="ECO:0000313" key="10">
    <source>
        <dbReference type="Proteomes" id="UP000278398"/>
    </source>
</evidence>
<dbReference type="GO" id="GO:0009307">
    <property type="term" value="P:DNA restriction-modification system"/>
    <property type="evidence" value="ECO:0007669"/>
    <property type="project" value="UniProtKB-KW"/>
</dbReference>
<proteinExistence type="inferred from homology"/>
<sequence length="675" mass="74797">MTFDETVSDTATELMSASVLPNADIVSSRLGLMSKRIKALQKKVTDAITEIAAEIDQVREHVPDTRLRRFLVSECAMNRSDVGTYFRFTEALGDRVNDLVRLRVPFAVIKSLVSADDSVRAEALDRIASGASVHTRDIAAIRKRFAARAADPEQQRERRRRKALLAASERLAVSRLDAFKEEFLPFAWELVHFYNGEQTQDSPQTVDEWLADTGARLQASAGLCRDRFAATFDVSGLPDPWLYDYHGIPEDSVRLARAYDSLNCLAEGRFQAWDDQFDRPLDTDHDYLDLSLVESIVWLFEEVDVPAKRPKTAGHAVPAVPLKTKPPFRLRSLEICAGAGGEALGLHAAGFDALGIYERDRNAVRALDSNYPLGITHQADIREVDFSGYRGKVDLVAGGVPCQGHSSIGKQKGRHDERDLFLEAVRIVEETRPRAFFFENVKGFTFEANAGYRAELHDRFASLGYDSKVFNLRGTDFGLAQGRPRVAFVGFRDGLMSRFRMPPAIVDRPATVGEVLYDLVAANGWEGARRWADETANEVGPTVVGAYDSGGYAFTSKLQLPAWDELGIDTTRLAEEAPGPGHSGKVPMTLKMGARLQGFPDTWKFHGAMGHRKRQIANALPPVMARAVGLAIFSALTDVQFDFAAALRLPLYEGSPGPLRLGRFRGHVFDEEEAH</sequence>
<dbReference type="GO" id="GO:0032259">
    <property type="term" value="P:methylation"/>
    <property type="evidence" value="ECO:0007669"/>
    <property type="project" value="UniProtKB-KW"/>
</dbReference>
<dbReference type="NCBIfam" id="TIGR00675">
    <property type="entry name" value="dcm"/>
    <property type="match status" value="1"/>
</dbReference>
<evidence type="ECO:0000256" key="3">
    <source>
        <dbReference type="ARBA" id="ARBA00022679"/>
    </source>
</evidence>
<keyword evidence="3 7" id="KW-0808">Transferase</keyword>
<evidence type="ECO:0000256" key="5">
    <source>
        <dbReference type="ARBA" id="ARBA00022747"/>
    </source>
</evidence>
<comment type="similarity">
    <text evidence="7 8">Belongs to the class I-like SAM-binding methyltransferase superfamily. C5-methyltransferase family.</text>
</comment>
<dbReference type="RefSeq" id="WP_126700853.1">
    <property type="nucleotide sequence ID" value="NZ_RWKW01000055.1"/>
</dbReference>
<keyword evidence="2 7" id="KW-0489">Methyltransferase</keyword>
<comment type="catalytic activity">
    <reaction evidence="6">
        <text>a 2'-deoxycytidine in DNA + S-adenosyl-L-methionine = a 5-methyl-2'-deoxycytidine in DNA + S-adenosyl-L-homocysteine + H(+)</text>
        <dbReference type="Rhea" id="RHEA:13681"/>
        <dbReference type="Rhea" id="RHEA-COMP:11369"/>
        <dbReference type="Rhea" id="RHEA-COMP:11370"/>
        <dbReference type="ChEBI" id="CHEBI:15378"/>
        <dbReference type="ChEBI" id="CHEBI:57856"/>
        <dbReference type="ChEBI" id="CHEBI:59789"/>
        <dbReference type="ChEBI" id="CHEBI:85452"/>
        <dbReference type="ChEBI" id="CHEBI:85454"/>
        <dbReference type="EC" id="2.1.1.37"/>
    </reaction>
</comment>
<dbReference type="OrthoDB" id="9813719at2"/>
<dbReference type="EMBL" id="RWKW01000055">
    <property type="protein sequence ID" value="RST85503.1"/>
    <property type="molecule type" value="Genomic_DNA"/>
</dbReference>
<dbReference type="PROSITE" id="PS51679">
    <property type="entry name" value="SAM_MT_C5"/>
    <property type="match status" value="1"/>
</dbReference>
<dbReference type="AlphaFoldDB" id="A0A429YVM1"/>
<evidence type="ECO:0000256" key="6">
    <source>
        <dbReference type="ARBA" id="ARBA00047422"/>
    </source>
</evidence>
<dbReference type="PANTHER" id="PTHR10629">
    <property type="entry name" value="CYTOSINE-SPECIFIC METHYLTRANSFERASE"/>
    <property type="match status" value="1"/>
</dbReference>
<keyword evidence="5" id="KW-0680">Restriction system</keyword>
<dbReference type="InterPro" id="IPR029063">
    <property type="entry name" value="SAM-dependent_MTases_sf"/>
</dbReference>